<evidence type="ECO:0000313" key="4">
    <source>
        <dbReference type="Proteomes" id="UP000326178"/>
    </source>
</evidence>
<dbReference type="InterPro" id="IPR005543">
    <property type="entry name" value="PASTA_dom"/>
</dbReference>
<evidence type="ECO:0000313" key="3">
    <source>
        <dbReference type="EMBL" id="QEU71731.1"/>
    </source>
</evidence>
<dbReference type="CDD" id="cd06577">
    <property type="entry name" value="PASTA_pknB"/>
    <property type="match status" value="1"/>
</dbReference>
<dbReference type="Gene3D" id="3.30.10.20">
    <property type="match status" value="1"/>
</dbReference>
<feature type="domain" description="PASTA" evidence="2">
    <location>
        <begin position="372"/>
        <end position="449"/>
    </location>
</feature>
<keyword evidence="4" id="KW-1185">Reference proteome</keyword>
<evidence type="ECO:0000256" key="1">
    <source>
        <dbReference type="SAM" id="MobiDB-lite"/>
    </source>
</evidence>
<dbReference type="EMBL" id="CP023702">
    <property type="protein sequence ID" value="QEU71731.1"/>
    <property type="molecule type" value="Genomic_DNA"/>
</dbReference>
<feature type="compositionally biased region" description="Gly residues" evidence="1">
    <location>
        <begin position="493"/>
        <end position="539"/>
    </location>
</feature>
<feature type="region of interest" description="Disordered" evidence="1">
    <location>
        <begin position="102"/>
        <end position="126"/>
    </location>
</feature>
<protein>
    <submittedName>
        <fullName evidence="3">PASTA domain-containing protein</fullName>
    </submittedName>
</protein>
<proteinExistence type="predicted"/>
<name>A0A5J6F5Z4_9ACTN</name>
<reference evidence="3 4" key="1">
    <citation type="submission" date="2017-09" db="EMBL/GenBank/DDBJ databases">
        <authorList>
            <person name="Lee N."/>
            <person name="Cho B.-K."/>
        </authorList>
    </citation>
    <scope>NUCLEOTIDE SEQUENCE [LARGE SCALE GENOMIC DNA]</scope>
    <source>
        <strain evidence="3 4">ATCC 12769</strain>
    </source>
</reference>
<gene>
    <name evidence="3" type="ORF">CP967_06940</name>
</gene>
<feature type="compositionally biased region" description="Basic and acidic residues" evidence="1">
    <location>
        <begin position="471"/>
        <end position="487"/>
    </location>
</feature>
<dbReference type="PROSITE" id="PS51178">
    <property type="entry name" value="PASTA"/>
    <property type="match status" value="1"/>
</dbReference>
<dbReference type="AlphaFoldDB" id="A0A5J6F5Z4"/>
<accession>A0A5J6F5Z4</accession>
<dbReference type="Pfam" id="PF03793">
    <property type="entry name" value="PASTA"/>
    <property type="match status" value="1"/>
</dbReference>
<dbReference type="KEGG" id="snk:CP967_06940"/>
<evidence type="ECO:0000259" key="2">
    <source>
        <dbReference type="PROSITE" id="PS51178"/>
    </source>
</evidence>
<dbReference type="Proteomes" id="UP000326178">
    <property type="component" value="Chromosome"/>
</dbReference>
<organism evidence="3 4">
    <name type="scientific">Streptomyces nitrosporeus</name>
    <dbReference type="NCBI Taxonomy" id="28894"/>
    <lineage>
        <taxon>Bacteria</taxon>
        <taxon>Bacillati</taxon>
        <taxon>Actinomycetota</taxon>
        <taxon>Actinomycetes</taxon>
        <taxon>Kitasatosporales</taxon>
        <taxon>Streptomycetaceae</taxon>
        <taxon>Streptomyces</taxon>
    </lineage>
</organism>
<sequence length="575" mass="59548">MRVAADEAAGITTQEAETLLRALRAGEEVLALYRREEGRAALTEGALILLDKRTSVRVPVPLVVLRPAHGPQRRVELSVRGRPAGFWGSATDPAGELLVRRGRPAAGSPAPGAPVPPAGPAGEKPGLREVLAGETVSLPEDGRKALLEELEPGEAVRALYHDGWSYAALTSRGLILLRGFLSPKAIRVPGPWKILRGPYGILDSVDLLVGGKLHKLHGSKLDPKGKLLVSGGEALPPDSPLRPGPKARRLTWMRRHPVLMSVGTVALLAGGLASGPGEGTATTGASADGSLRVPFFGNSSLAAATAEADGQGWMRVSTADATSGFRPVTGSAADWRICFQTPARGETVRPSSRMLTLYAVPEREECPANLFGPRRILMPDLVGERYADASDTLAGLDVEATRVDRFHAHTGKRLSDDPDGQAAWEVCRQQPDPGTEISTWRPVDLWLIGPGDPCTAPSPKPTPKPKPKPKPKPEPEPKPKADPEPRPRPSYGSGSGGSPSGGGTSSGGSGGGSTSGGSSTGGSTGGSGGTSGGGAGVGFGRYCSPVGATATTADGRPAKCYMGKDGQARWGYNSG</sequence>
<feature type="region of interest" description="Disordered" evidence="1">
    <location>
        <begin position="445"/>
        <end position="557"/>
    </location>
</feature>